<name>A0A8J5G589_ZINOF</name>
<dbReference type="InterPro" id="IPR017868">
    <property type="entry name" value="Filamin/ABP280_repeat-like"/>
</dbReference>
<dbReference type="PANTHER" id="PTHR35124">
    <property type="entry name" value="CYTOCHROME P450 FAMILY PROTEIN"/>
    <property type="match status" value="1"/>
</dbReference>
<evidence type="ECO:0000313" key="3">
    <source>
        <dbReference type="Proteomes" id="UP000734854"/>
    </source>
</evidence>
<evidence type="ECO:0000256" key="1">
    <source>
        <dbReference type="PROSITE-ProRule" id="PRU00087"/>
    </source>
</evidence>
<feature type="repeat" description="Filamin" evidence="1">
    <location>
        <begin position="108"/>
        <end position="218"/>
    </location>
</feature>
<accession>A0A8J5G589</accession>
<proteinExistence type="predicted"/>
<comment type="caution">
    <text evidence="2">The sequence shown here is derived from an EMBL/GenBank/DDBJ whole genome shotgun (WGS) entry which is preliminary data.</text>
</comment>
<dbReference type="Proteomes" id="UP000734854">
    <property type="component" value="Unassembled WGS sequence"/>
</dbReference>
<gene>
    <name evidence="2" type="ORF">ZIOFF_046768</name>
</gene>
<evidence type="ECO:0000313" key="2">
    <source>
        <dbReference type="EMBL" id="KAG6491830.1"/>
    </source>
</evidence>
<protein>
    <submittedName>
        <fullName evidence="2">Uncharacterized protein</fullName>
    </submittedName>
</protein>
<dbReference type="PROSITE" id="PS50194">
    <property type="entry name" value="FILAMIN_REPEAT"/>
    <property type="match status" value="1"/>
</dbReference>
<reference evidence="2 3" key="1">
    <citation type="submission" date="2020-08" db="EMBL/GenBank/DDBJ databases">
        <title>Plant Genome Project.</title>
        <authorList>
            <person name="Zhang R.-G."/>
        </authorList>
    </citation>
    <scope>NUCLEOTIDE SEQUENCE [LARGE SCALE GENOMIC DNA]</scope>
    <source>
        <tissue evidence="2">Rhizome</tissue>
    </source>
</reference>
<keyword evidence="3" id="KW-1185">Reference proteome</keyword>
<sequence length="560" mass="62757">MLSEAKACASALHRRSPVKLLAVALFVALFLWAIDALSVSITATTSSSSSVFVSVSSATEALSLPAQPTTAAAAVASRSLQFLSWISAPSTPNFTRTLISRWQAPGGEPCRDSRTTDISVPGLDHRHVVELPAGETHEFSISALGDGGSSRCVGGDYFETDLSGSSWKSRPPVVDHGNGSYSFQLQVHPDFPGEYNLTIVLLFRSFEGLKLSPLRFKYNRQMRKFQIRFRRSSVLLQPLHLCRSGDFSRPVWSGRWTRHAENDSCGVDGEGRYRCLDPSLLCPEPWCEGPLAALESNGWVYSAHCRFRVFTQESAWRCLRNKWLFFWGDSNHVDTIRNLLNFVLGRTDIDSVPRRFDANFTNPAKGSESVRITNVFNGHWNESMNYLGLQSLRNQGFRDLVLEFFQGPTAPDVMLFNSGLHDGIYWRSVRAFAQGAEYAAEFWEQVMGHVARRTANAPRIFYRTTIAAGGYARELAFNPSKMEAFDGVLLEKLKGRGLITGGVIDEFDMSFPWHFDNRCNDGVHYGRKPAKARWRDGEVGHYYFVDLMLVHVLLNAICHV</sequence>
<organism evidence="2 3">
    <name type="scientific">Zingiber officinale</name>
    <name type="common">Ginger</name>
    <name type="synonym">Amomum zingiber</name>
    <dbReference type="NCBI Taxonomy" id="94328"/>
    <lineage>
        <taxon>Eukaryota</taxon>
        <taxon>Viridiplantae</taxon>
        <taxon>Streptophyta</taxon>
        <taxon>Embryophyta</taxon>
        <taxon>Tracheophyta</taxon>
        <taxon>Spermatophyta</taxon>
        <taxon>Magnoliopsida</taxon>
        <taxon>Liliopsida</taxon>
        <taxon>Zingiberales</taxon>
        <taxon>Zingiberaceae</taxon>
        <taxon>Zingiber</taxon>
    </lineage>
</organism>
<dbReference type="AlphaFoldDB" id="A0A8J5G589"/>
<dbReference type="OrthoDB" id="2015909at2759"/>
<dbReference type="PANTHER" id="PTHR35124:SF1">
    <property type="entry name" value="CYTOCHROME P450 FAMILY PROTEIN"/>
    <property type="match status" value="1"/>
</dbReference>
<dbReference type="EMBL" id="JACMSC010000013">
    <property type="protein sequence ID" value="KAG6491830.1"/>
    <property type="molecule type" value="Genomic_DNA"/>
</dbReference>